<proteinExistence type="predicted"/>
<dbReference type="EMBL" id="LPHD01000194">
    <property type="protein sequence ID" value="KWA72593.1"/>
    <property type="molecule type" value="Genomic_DNA"/>
</dbReference>
<evidence type="ECO:0000313" key="1">
    <source>
        <dbReference type="EMBL" id="KWA72593.1"/>
    </source>
</evidence>
<gene>
    <name evidence="1" type="ORF">WL29_05070</name>
</gene>
<name>A0A106IIE3_9BURK</name>
<protein>
    <submittedName>
        <fullName evidence="1">Uncharacterized protein</fullName>
    </submittedName>
</protein>
<comment type="caution">
    <text evidence="1">The sequence shown here is derived from an EMBL/GenBank/DDBJ whole genome shotgun (WGS) entry which is preliminary data.</text>
</comment>
<dbReference type="AlphaFoldDB" id="A0A106IIE3"/>
<dbReference type="RefSeq" id="WP_059674261.1">
    <property type="nucleotide sequence ID" value="NZ_LOVR01000020.1"/>
</dbReference>
<evidence type="ECO:0000313" key="2">
    <source>
        <dbReference type="Proteomes" id="UP000060630"/>
    </source>
</evidence>
<organism evidence="1 2">
    <name type="scientific">Burkholderia ubonensis</name>
    <dbReference type="NCBI Taxonomy" id="101571"/>
    <lineage>
        <taxon>Bacteria</taxon>
        <taxon>Pseudomonadati</taxon>
        <taxon>Pseudomonadota</taxon>
        <taxon>Betaproteobacteria</taxon>
        <taxon>Burkholderiales</taxon>
        <taxon>Burkholderiaceae</taxon>
        <taxon>Burkholderia</taxon>
        <taxon>Burkholderia cepacia complex</taxon>
    </lineage>
</organism>
<reference evidence="1 2" key="1">
    <citation type="submission" date="2015-11" db="EMBL/GenBank/DDBJ databases">
        <title>Expanding the genomic diversity of Burkholderia species for the development of highly accurate diagnostics.</title>
        <authorList>
            <person name="Sahl J."/>
            <person name="Keim P."/>
            <person name="Wagner D."/>
        </authorList>
    </citation>
    <scope>NUCLEOTIDE SEQUENCE [LARGE SCALE GENOMIC DNA]</scope>
    <source>
        <strain evidence="1 2">MSMB2087WGS</strain>
    </source>
</reference>
<sequence length="153" mass="17176">MFELDGALLLPDRRPVTLREIAGSRGLVAVGVGRGGERGFQMVHRFHDVGEQLAAAGIHLVFVYPRESARHVMDPISVSSARFRRHPGLLLDADDRFFEPGIPPRSLRAVHLNDDMKRLDGIDIDLQSATWEIECRAFLTRCQIDTAHCPQRP</sequence>
<dbReference type="Proteomes" id="UP000060630">
    <property type="component" value="Unassembled WGS sequence"/>
</dbReference>
<accession>A0A106IIE3</accession>